<keyword evidence="2" id="KW-0808">Transferase</keyword>
<dbReference type="SUPFAM" id="SSF53448">
    <property type="entry name" value="Nucleotide-diphospho-sugar transferases"/>
    <property type="match status" value="1"/>
</dbReference>
<dbReference type="RefSeq" id="WP_269416144.1">
    <property type="nucleotide sequence ID" value="NZ_JAPWGL010000003.1"/>
</dbReference>
<name>A0ABT4L1R0_9SPHI</name>
<evidence type="ECO:0000313" key="3">
    <source>
        <dbReference type="Proteomes" id="UP001144341"/>
    </source>
</evidence>
<sequence>MALVENPILTICIPTYNRANKVYELVLDLLKFEGNEIQIVVLDNISNDDTEQRLSTINDLRFHYVKNSENIGGPLNHLKVLTLGNGLFSLLCLDKDFINFKSLKQFLEKLLSDKEIVFGHCELNLVRSSVDKLYDKGYMSIKNMAYRSQHPSGMFYRTSILKNLTILPKIFDERLKFGFYPDILNGEMATRGKSMLFKSPLVFTESKTECAKTPSFTYDENDVFFAPRQRIFEFDIYSKYIFELHLSKKLSTKLIKVNYLRRLMAATIEYRSILKDNEVCQHYGVISRKVTIGEILTNANRFTDHFHENTKKVRFLDKLYITSIGRLIVFIKLFL</sequence>
<organism evidence="2 3">
    <name type="scientific">Pedobacter rhodius</name>
    <dbReference type="NCBI Taxonomy" id="3004098"/>
    <lineage>
        <taxon>Bacteria</taxon>
        <taxon>Pseudomonadati</taxon>
        <taxon>Bacteroidota</taxon>
        <taxon>Sphingobacteriia</taxon>
        <taxon>Sphingobacteriales</taxon>
        <taxon>Sphingobacteriaceae</taxon>
        <taxon>Pedobacter</taxon>
    </lineage>
</organism>
<evidence type="ECO:0000313" key="2">
    <source>
        <dbReference type="EMBL" id="MCZ4224372.1"/>
    </source>
</evidence>
<comment type="caution">
    <text evidence="2">The sequence shown here is derived from an EMBL/GenBank/DDBJ whole genome shotgun (WGS) entry which is preliminary data.</text>
</comment>
<dbReference type="Gene3D" id="3.90.550.10">
    <property type="entry name" value="Spore Coat Polysaccharide Biosynthesis Protein SpsA, Chain A"/>
    <property type="match status" value="1"/>
</dbReference>
<dbReference type="Proteomes" id="UP001144341">
    <property type="component" value="Unassembled WGS sequence"/>
</dbReference>
<dbReference type="InterPro" id="IPR029044">
    <property type="entry name" value="Nucleotide-diphossugar_trans"/>
</dbReference>
<protein>
    <submittedName>
        <fullName evidence="2">Glycosyltransferase</fullName>
        <ecNumber evidence="2">2.4.-.-</ecNumber>
    </submittedName>
</protein>
<dbReference type="Pfam" id="PF00535">
    <property type="entry name" value="Glycos_transf_2"/>
    <property type="match status" value="1"/>
</dbReference>
<dbReference type="GO" id="GO:0016757">
    <property type="term" value="F:glycosyltransferase activity"/>
    <property type="evidence" value="ECO:0007669"/>
    <property type="project" value="UniProtKB-KW"/>
</dbReference>
<keyword evidence="2" id="KW-0328">Glycosyltransferase</keyword>
<feature type="domain" description="Glycosyltransferase 2-like" evidence="1">
    <location>
        <begin position="10"/>
        <end position="124"/>
    </location>
</feature>
<proteinExistence type="predicted"/>
<dbReference type="EMBL" id="JAPWGL010000003">
    <property type="protein sequence ID" value="MCZ4224372.1"/>
    <property type="molecule type" value="Genomic_DNA"/>
</dbReference>
<dbReference type="InterPro" id="IPR001173">
    <property type="entry name" value="Glyco_trans_2-like"/>
</dbReference>
<reference evidence="2" key="1">
    <citation type="submission" date="2022-12" db="EMBL/GenBank/DDBJ databases">
        <title>Genome sequence of SJ11.</title>
        <authorList>
            <person name="Woo H."/>
        </authorList>
    </citation>
    <scope>NUCLEOTIDE SEQUENCE</scope>
    <source>
        <strain evidence="2">SJ11</strain>
    </source>
</reference>
<accession>A0ABT4L1R0</accession>
<gene>
    <name evidence="2" type="ORF">O0931_13735</name>
</gene>
<evidence type="ECO:0000259" key="1">
    <source>
        <dbReference type="Pfam" id="PF00535"/>
    </source>
</evidence>
<dbReference type="EC" id="2.4.-.-" evidence="2"/>
<keyword evidence="3" id="KW-1185">Reference proteome</keyword>